<evidence type="ECO:0000313" key="5">
    <source>
        <dbReference type="Proteomes" id="UP001168528"/>
    </source>
</evidence>
<dbReference type="PROSITE" id="PS50005">
    <property type="entry name" value="TPR"/>
    <property type="match status" value="1"/>
</dbReference>
<dbReference type="InterPro" id="IPR011990">
    <property type="entry name" value="TPR-like_helical_dom_sf"/>
</dbReference>
<feature type="region of interest" description="Disordered" evidence="2">
    <location>
        <begin position="72"/>
        <end position="103"/>
    </location>
</feature>
<evidence type="ECO:0000313" key="4">
    <source>
        <dbReference type="EMBL" id="MDO1446733.1"/>
    </source>
</evidence>
<feature type="compositionally biased region" description="Basic and acidic residues" evidence="2">
    <location>
        <begin position="88"/>
        <end position="100"/>
    </location>
</feature>
<keyword evidence="5" id="KW-1185">Reference proteome</keyword>
<keyword evidence="3" id="KW-0812">Transmembrane</keyword>
<dbReference type="Proteomes" id="UP001168528">
    <property type="component" value="Unassembled WGS sequence"/>
</dbReference>
<protein>
    <submittedName>
        <fullName evidence="4">Tetratricopeptide repeat protein</fullName>
    </submittedName>
</protein>
<dbReference type="InterPro" id="IPR019734">
    <property type="entry name" value="TPR_rpt"/>
</dbReference>
<evidence type="ECO:0000256" key="3">
    <source>
        <dbReference type="SAM" id="Phobius"/>
    </source>
</evidence>
<reference evidence="4" key="1">
    <citation type="submission" date="2023-07" db="EMBL/GenBank/DDBJ databases">
        <title>The genome sequence of Rhodocytophaga aerolata KACC 12507.</title>
        <authorList>
            <person name="Zhang X."/>
        </authorList>
    </citation>
    <scope>NUCLEOTIDE SEQUENCE</scope>
    <source>
        <strain evidence="4">KACC 12507</strain>
    </source>
</reference>
<feature type="transmembrane region" description="Helical" evidence="3">
    <location>
        <begin position="121"/>
        <end position="139"/>
    </location>
</feature>
<dbReference type="Gene3D" id="1.25.40.10">
    <property type="entry name" value="Tetratricopeptide repeat domain"/>
    <property type="match status" value="1"/>
</dbReference>
<dbReference type="EMBL" id="JAUKPO010000005">
    <property type="protein sequence ID" value="MDO1446733.1"/>
    <property type="molecule type" value="Genomic_DNA"/>
</dbReference>
<keyword evidence="3" id="KW-1133">Transmembrane helix</keyword>
<keyword evidence="1" id="KW-0802">TPR repeat</keyword>
<comment type="caution">
    <text evidence="4">The sequence shown here is derived from an EMBL/GenBank/DDBJ whole genome shotgun (WGS) entry which is preliminary data.</text>
</comment>
<sequence>MFDDANKNELIERYLLGELSGELLQTFNEKMATDEAFQKEVALEKAIVRGLKTAGRKEWALKLKSLHQEMDLDETDNSGHAGNLTDEEYNRRLGRPETPVERTYTAEPAGKMVPLHKSRNLWLVAASIVLLAVCTFAIVSNLSKDTDTLYQAYYQTYAEYPVLRGSTDLTALEKEAFTAYNQQNYPRSIELFKQVLAAKKSETALFYLGQAYMEVQGYDKAISTFEQYLREYQELAIPAKWYLGLSYLKADKPEEATIHLKDVAATPDTDPEAREYAAKAQELLDELN</sequence>
<feature type="repeat" description="TPR" evidence="1">
    <location>
        <begin position="202"/>
        <end position="235"/>
    </location>
</feature>
<gene>
    <name evidence="4" type="ORF">Q0590_10750</name>
</gene>
<dbReference type="RefSeq" id="WP_302037538.1">
    <property type="nucleotide sequence ID" value="NZ_JAUKPO010000005.1"/>
</dbReference>
<keyword evidence="3" id="KW-0472">Membrane</keyword>
<evidence type="ECO:0000256" key="2">
    <source>
        <dbReference type="SAM" id="MobiDB-lite"/>
    </source>
</evidence>
<organism evidence="4 5">
    <name type="scientific">Rhodocytophaga aerolata</name>
    <dbReference type="NCBI Taxonomy" id="455078"/>
    <lineage>
        <taxon>Bacteria</taxon>
        <taxon>Pseudomonadati</taxon>
        <taxon>Bacteroidota</taxon>
        <taxon>Cytophagia</taxon>
        <taxon>Cytophagales</taxon>
        <taxon>Rhodocytophagaceae</taxon>
        <taxon>Rhodocytophaga</taxon>
    </lineage>
</organism>
<evidence type="ECO:0000256" key="1">
    <source>
        <dbReference type="PROSITE-ProRule" id="PRU00339"/>
    </source>
</evidence>
<dbReference type="Pfam" id="PF13432">
    <property type="entry name" value="TPR_16"/>
    <property type="match status" value="1"/>
</dbReference>
<name>A0ABT8R3S4_9BACT</name>
<proteinExistence type="predicted"/>
<accession>A0ABT8R3S4</accession>
<dbReference type="SUPFAM" id="SSF48452">
    <property type="entry name" value="TPR-like"/>
    <property type="match status" value="1"/>
</dbReference>